<keyword evidence="2" id="KW-1185">Reference proteome</keyword>
<dbReference type="EMBL" id="JAHDVG010000480">
    <property type="protein sequence ID" value="KAH1174406.1"/>
    <property type="molecule type" value="Genomic_DNA"/>
</dbReference>
<dbReference type="Proteomes" id="UP000827986">
    <property type="component" value="Unassembled WGS sequence"/>
</dbReference>
<accession>A0A9D4AZC8</accession>
<proteinExistence type="predicted"/>
<organism evidence="1 2">
    <name type="scientific">Mauremys mutica</name>
    <name type="common">yellowpond turtle</name>
    <dbReference type="NCBI Taxonomy" id="74926"/>
    <lineage>
        <taxon>Eukaryota</taxon>
        <taxon>Metazoa</taxon>
        <taxon>Chordata</taxon>
        <taxon>Craniata</taxon>
        <taxon>Vertebrata</taxon>
        <taxon>Euteleostomi</taxon>
        <taxon>Archelosauria</taxon>
        <taxon>Testudinata</taxon>
        <taxon>Testudines</taxon>
        <taxon>Cryptodira</taxon>
        <taxon>Durocryptodira</taxon>
        <taxon>Testudinoidea</taxon>
        <taxon>Geoemydidae</taxon>
        <taxon>Geoemydinae</taxon>
        <taxon>Mauremys</taxon>
    </lineage>
</organism>
<gene>
    <name evidence="1" type="ORF">KIL84_002550</name>
</gene>
<reference evidence="1" key="1">
    <citation type="submission" date="2021-09" db="EMBL/GenBank/DDBJ databases">
        <title>The genome of Mauremys mutica provides insights into the evolution of semi-aquatic lifestyle.</title>
        <authorList>
            <person name="Gong S."/>
            <person name="Gao Y."/>
        </authorList>
    </citation>
    <scope>NUCLEOTIDE SEQUENCE</scope>
    <source>
        <strain evidence="1">MM-2020</strain>
        <tissue evidence="1">Muscle</tissue>
    </source>
</reference>
<comment type="caution">
    <text evidence="1">The sequence shown here is derived from an EMBL/GenBank/DDBJ whole genome shotgun (WGS) entry which is preliminary data.</text>
</comment>
<protein>
    <submittedName>
        <fullName evidence="1">Uncharacterized protein</fullName>
    </submittedName>
</protein>
<dbReference type="AlphaFoldDB" id="A0A9D4AZC8"/>
<name>A0A9D4AZC8_9SAUR</name>
<sequence>MLTQKEKSSHQNPFLSKPETCSRYLTDAIELPVGINEHLMTLQLKLSNNLYATVISASAPTLDEEDNQEQFYIVLS</sequence>
<evidence type="ECO:0000313" key="1">
    <source>
        <dbReference type="EMBL" id="KAH1174406.1"/>
    </source>
</evidence>
<evidence type="ECO:0000313" key="2">
    <source>
        <dbReference type="Proteomes" id="UP000827986"/>
    </source>
</evidence>